<dbReference type="Proteomes" id="UP000044625">
    <property type="component" value="Unassembled WGS sequence"/>
</dbReference>
<dbReference type="Proteomes" id="UP000045840">
    <property type="component" value="Unassembled WGS sequence"/>
</dbReference>
<dbReference type="RefSeq" id="WP_049611902.1">
    <property type="nucleotide sequence ID" value="NZ_CAWMMU010000012.1"/>
</dbReference>
<keyword evidence="3" id="KW-1185">Reference proteome</keyword>
<reference evidence="1" key="2">
    <citation type="submission" date="2015-03" db="EMBL/GenBank/DDBJ databases">
        <authorList>
            <person name="Murphy D."/>
        </authorList>
    </citation>
    <scope>NUCLEOTIDE SEQUENCE [LARGE SCALE GENOMIC DNA]</scope>
    <source>
        <strain evidence="1">A125KOH2</strain>
    </source>
</reference>
<proteinExistence type="predicted"/>
<name>A0A0T9P9Y0_9GAMM</name>
<evidence type="ECO:0000313" key="4">
    <source>
        <dbReference type="Proteomes" id="UP000045840"/>
    </source>
</evidence>
<accession>A0A0T9P9Y0</accession>
<reference evidence="4" key="1">
    <citation type="submission" date="2015-03" db="EMBL/GenBank/DDBJ databases">
        <authorList>
            <consortium name="Pathogen Informatics"/>
        </authorList>
    </citation>
    <scope>NUCLEOTIDE SEQUENCE [LARGE SCALE GENOMIC DNA]</scope>
    <source>
        <strain evidence="4">A125KOH2</strain>
    </source>
</reference>
<sequence length="250" mass="26981">MKPIITPIEELARKRFTSKVRKIRNIKLMGGIRANTSAIKSAIDYLETGFSISDASGTLLDACGELLGTKRDNASDEEYRDRLRSFSVITSSQQSRPTLGAYLHATYNLNFLPIDRVSLISGAIGAVFNRAPLGRMIFSSLGSMAPNMQINEAMASATLSVDVYSAATPPNATMVDNAAMMPGNIFPAVWGGIEYERTQRAIRVSDGATIRVKTGFSVLTRTLGNSQASGEPMSPKNTLLTVKHMVISNG</sequence>
<reference evidence="2 3" key="3">
    <citation type="submission" date="2015-03" db="EMBL/GenBank/DDBJ databases">
        <authorList>
            <consortium name="Pathogen Informatics"/>
            <person name="Murphy D."/>
        </authorList>
    </citation>
    <scope>NUCLEOTIDE SEQUENCE [LARGE SCALE GENOMIC DNA]</scope>
    <source>
        <strain evidence="3">type strain: CIP110230</strain>
        <strain evidence="2">Type strain: CIP110230</strain>
    </source>
</reference>
<evidence type="ECO:0000313" key="2">
    <source>
        <dbReference type="EMBL" id="CRY67549.1"/>
    </source>
</evidence>
<protein>
    <submittedName>
        <fullName evidence="1">Uncharacterized protein</fullName>
    </submittedName>
</protein>
<evidence type="ECO:0000313" key="3">
    <source>
        <dbReference type="Proteomes" id="UP000044625"/>
    </source>
</evidence>
<dbReference type="OrthoDB" id="6638483at2"/>
<dbReference type="EMBL" id="CQAZ01000011">
    <property type="protein sequence ID" value="CNH53563.1"/>
    <property type="molecule type" value="Genomic_DNA"/>
</dbReference>
<gene>
    <name evidence="1" type="ORF">ERS008529_01478</name>
    <name evidence="2" type="ORF">ERS137968_02627</name>
</gene>
<organism evidence="1 4">
    <name type="scientific">Yersinia pekkanenii</name>
    <dbReference type="NCBI Taxonomy" id="1288385"/>
    <lineage>
        <taxon>Bacteria</taxon>
        <taxon>Pseudomonadati</taxon>
        <taxon>Pseudomonadota</taxon>
        <taxon>Gammaproteobacteria</taxon>
        <taxon>Enterobacterales</taxon>
        <taxon>Yersiniaceae</taxon>
        <taxon>Yersinia</taxon>
    </lineage>
</organism>
<dbReference type="STRING" id="1288385.ERS137968_02627"/>
<evidence type="ECO:0000313" key="1">
    <source>
        <dbReference type="EMBL" id="CNH53563.1"/>
    </source>
</evidence>
<dbReference type="AlphaFoldDB" id="A0A0T9P9Y0"/>
<dbReference type="EMBL" id="CWJL01000012">
    <property type="protein sequence ID" value="CRY67549.1"/>
    <property type="molecule type" value="Genomic_DNA"/>
</dbReference>